<evidence type="ECO:0000313" key="11">
    <source>
        <dbReference type="Proteomes" id="UP000612352"/>
    </source>
</evidence>
<feature type="transmembrane region" description="Helical" evidence="8">
    <location>
        <begin position="305"/>
        <end position="330"/>
    </location>
</feature>
<feature type="transmembrane region" description="Helical" evidence="8">
    <location>
        <begin position="450"/>
        <end position="469"/>
    </location>
</feature>
<protein>
    <submittedName>
        <fullName evidence="10">Amino acid permease</fullName>
    </submittedName>
</protein>
<name>A0ABS1B9Q2_9MICO</name>
<keyword evidence="4" id="KW-0029">Amino-acid transport</keyword>
<keyword evidence="2" id="KW-0813">Transport</keyword>
<feature type="transmembrane region" description="Helical" evidence="8">
    <location>
        <begin position="117"/>
        <end position="142"/>
    </location>
</feature>
<dbReference type="Pfam" id="PF00324">
    <property type="entry name" value="AA_permease"/>
    <property type="match status" value="1"/>
</dbReference>
<dbReference type="RefSeq" id="WP_200501974.1">
    <property type="nucleotide sequence ID" value="NZ_JAEDAJ010000003.1"/>
</dbReference>
<feature type="transmembrane region" description="Helical" evidence="8">
    <location>
        <begin position="358"/>
        <end position="378"/>
    </location>
</feature>
<accession>A0ABS1B9Q2</accession>
<feature type="transmembrane region" description="Helical" evidence="8">
    <location>
        <begin position="222"/>
        <end position="242"/>
    </location>
</feature>
<evidence type="ECO:0000256" key="8">
    <source>
        <dbReference type="SAM" id="Phobius"/>
    </source>
</evidence>
<feature type="transmembrane region" description="Helical" evidence="8">
    <location>
        <begin position="263"/>
        <end position="285"/>
    </location>
</feature>
<evidence type="ECO:0000256" key="5">
    <source>
        <dbReference type="ARBA" id="ARBA00022989"/>
    </source>
</evidence>
<proteinExistence type="predicted"/>
<evidence type="ECO:0000256" key="3">
    <source>
        <dbReference type="ARBA" id="ARBA00022692"/>
    </source>
</evidence>
<dbReference type="PANTHER" id="PTHR43495:SF5">
    <property type="entry name" value="GAMMA-AMINOBUTYRIC ACID PERMEASE"/>
    <property type="match status" value="1"/>
</dbReference>
<evidence type="ECO:0000256" key="4">
    <source>
        <dbReference type="ARBA" id="ARBA00022970"/>
    </source>
</evidence>
<gene>
    <name evidence="10" type="ORF">I8D64_08055</name>
</gene>
<feature type="domain" description="Amino acid permease/ SLC12A" evidence="9">
    <location>
        <begin position="40"/>
        <end position="452"/>
    </location>
</feature>
<keyword evidence="6 8" id="KW-0472">Membrane</keyword>
<organism evidence="10 11">
    <name type="scientific">Brachybacterium halotolerans</name>
    <dbReference type="NCBI Taxonomy" id="2795215"/>
    <lineage>
        <taxon>Bacteria</taxon>
        <taxon>Bacillati</taxon>
        <taxon>Actinomycetota</taxon>
        <taxon>Actinomycetes</taxon>
        <taxon>Micrococcales</taxon>
        <taxon>Dermabacteraceae</taxon>
        <taxon>Brachybacterium</taxon>
    </lineage>
</organism>
<evidence type="ECO:0000256" key="6">
    <source>
        <dbReference type="ARBA" id="ARBA00023136"/>
    </source>
</evidence>
<evidence type="ECO:0000259" key="9">
    <source>
        <dbReference type="Pfam" id="PF00324"/>
    </source>
</evidence>
<feature type="transmembrane region" description="Helical" evidence="8">
    <location>
        <begin position="148"/>
        <end position="169"/>
    </location>
</feature>
<keyword evidence="11" id="KW-1185">Reference proteome</keyword>
<dbReference type="InterPro" id="IPR004841">
    <property type="entry name" value="AA-permease/SLC12A_dom"/>
</dbReference>
<evidence type="ECO:0000313" key="10">
    <source>
        <dbReference type="EMBL" id="MBK0331353.1"/>
    </source>
</evidence>
<reference evidence="10 11" key="1">
    <citation type="submission" date="2020-12" db="EMBL/GenBank/DDBJ databases">
        <title>Brachybacterium sp. MASK1Z-5, whole genome shotgun sequence.</title>
        <authorList>
            <person name="Tuo L."/>
        </authorList>
    </citation>
    <scope>NUCLEOTIDE SEQUENCE [LARGE SCALE GENOMIC DNA]</scope>
    <source>
        <strain evidence="10 11">MASK1Z-5</strain>
    </source>
</reference>
<comment type="caution">
    <text evidence="10">The sequence shown here is derived from an EMBL/GenBank/DDBJ whole genome shotgun (WGS) entry which is preliminary data.</text>
</comment>
<feature type="transmembrane region" description="Helical" evidence="8">
    <location>
        <begin position="63"/>
        <end position="86"/>
    </location>
</feature>
<feature type="transmembrane region" description="Helical" evidence="8">
    <location>
        <begin position="40"/>
        <end position="57"/>
    </location>
</feature>
<dbReference type="PANTHER" id="PTHR43495">
    <property type="entry name" value="GABA PERMEASE"/>
    <property type="match status" value="1"/>
</dbReference>
<dbReference type="EMBL" id="JAEDAJ010000003">
    <property type="protein sequence ID" value="MBK0331353.1"/>
    <property type="molecule type" value="Genomic_DNA"/>
</dbReference>
<evidence type="ECO:0000256" key="2">
    <source>
        <dbReference type="ARBA" id="ARBA00022448"/>
    </source>
</evidence>
<dbReference type="Proteomes" id="UP000612352">
    <property type="component" value="Unassembled WGS sequence"/>
</dbReference>
<feature type="region of interest" description="Disordered" evidence="7">
    <location>
        <begin position="1"/>
        <end position="29"/>
    </location>
</feature>
<feature type="transmembrane region" description="Helical" evidence="8">
    <location>
        <begin position="384"/>
        <end position="406"/>
    </location>
</feature>
<feature type="transmembrane region" description="Helical" evidence="8">
    <location>
        <begin position="181"/>
        <end position="202"/>
    </location>
</feature>
<sequence>MNSSSSTPPPRASDSAGSGTEPAPTAPAPQLARSLGHGQIAMIAMGSALGTGLFLGSGEAIGYAGPAVIIAFAVGSLIAATIALAMGEMASRHPVRGGFGTLAAHYLSPYWGYLSRWLYWIVTVAVTATELVACALYLAYWFPAIPVPVGIVLFAAVILAINLTTVGSFGAVEFVLSSIKVIAVVVFMLVGLFLVFLGTGAHPAPGLSGLTTDGGFAPNGLAAVWVALSVVMFSFGGIELLSITAAEAKEPARSIRTAARTTIVRLALFYVVSIGIVVALVPWRQASATGEAVETSPFVTVFDSIGVPAAASITNLLVLIAALSAANANLYAGSRIMHSLAEDRLAPQVFSRVTRRRVPAPAIAVSCVGILAAAVLQMSGVAAFGYLMSVVVFAVLLVWMLILVTYLRFRARRVEGATFRMPGGRVSATVGIIGLLAVFATVVVRAEMTLAAVVGIIAVAIATVLYVTVVRRRIDLAHIDDAFTEAELVRERQAGSRR</sequence>
<feature type="transmembrane region" description="Helical" evidence="8">
    <location>
        <begin position="426"/>
        <end position="444"/>
    </location>
</feature>
<comment type="subcellular location">
    <subcellularLocation>
        <location evidence="1">Membrane</location>
        <topology evidence="1">Multi-pass membrane protein</topology>
    </subcellularLocation>
</comment>
<evidence type="ECO:0000256" key="1">
    <source>
        <dbReference type="ARBA" id="ARBA00004141"/>
    </source>
</evidence>
<dbReference type="Gene3D" id="1.20.1740.10">
    <property type="entry name" value="Amino acid/polyamine transporter I"/>
    <property type="match status" value="1"/>
</dbReference>
<keyword evidence="3 8" id="KW-0812">Transmembrane</keyword>
<dbReference type="PIRSF" id="PIRSF006060">
    <property type="entry name" value="AA_transporter"/>
    <property type="match status" value="1"/>
</dbReference>
<keyword evidence="5 8" id="KW-1133">Transmembrane helix</keyword>
<evidence type="ECO:0000256" key="7">
    <source>
        <dbReference type="SAM" id="MobiDB-lite"/>
    </source>
</evidence>